<feature type="domain" description="Integrase catalytic" evidence="1">
    <location>
        <begin position="31"/>
        <end position="194"/>
    </location>
</feature>
<reference evidence="2 3" key="1">
    <citation type="submission" date="2019-04" db="EMBL/GenBank/DDBJ databases">
        <title>Complete genome sequencing of Piscirickettsia salmonis strain Psal-009.</title>
        <authorList>
            <person name="Schober I."/>
            <person name="Bunk B."/>
            <person name="Sproer C."/>
            <person name="Carril G.P."/>
            <person name="Riedel T."/>
            <person name="Flores-Herrera P.A."/>
            <person name="Nourdin-Galindo G."/>
            <person name="Marshall S.H."/>
            <person name="Overmann J."/>
        </authorList>
    </citation>
    <scope>NUCLEOTIDE SEQUENCE [LARGE SCALE GENOMIC DNA]</scope>
    <source>
        <strain evidence="2 3">Psal-009</strain>
    </source>
</reference>
<evidence type="ECO:0000313" key="3">
    <source>
        <dbReference type="Proteomes" id="UP000422232"/>
    </source>
</evidence>
<dbReference type="GO" id="GO:0015074">
    <property type="term" value="P:DNA integration"/>
    <property type="evidence" value="ECO:0007669"/>
    <property type="project" value="InterPro"/>
</dbReference>
<dbReference type="SUPFAM" id="SSF53098">
    <property type="entry name" value="Ribonuclease H-like"/>
    <property type="match status" value="1"/>
</dbReference>
<protein>
    <submittedName>
        <fullName evidence="2">Integrase core domain protein</fullName>
    </submittedName>
</protein>
<dbReference type="InterPro" id="IPR001584">
    <property type="entry name" value="Integrase_cat-core"/>
</dbReference>
<dbReference type="GO" id="GO:0003676">
    <property type="term" value="F:nucleic acid binding"/>
    <property type="evidence" value="ECO:0007669"/>
    <property type="project" value="InterPro"/>
</dbReference>
<dbReference type="InterPro" id="IPR036397">
    <property type="entry name" value="RNaseH_sf"/>
</dbReference>
<accession>A0A9Q6LPT1</accession>
<gene>
    <name evidence="2" type="ORF">Psal009_03147</name>
</gene>
<dbReference type="InterPro" id="IPR012337">
    <property type="entry name" value="RNaseH-like_sf"/>
</dbReference>
<proteinExistence type="predicted"/>
<evidence type="ECO:0000259" key="1">
    <source>
        <dbReference type="PROSITE" id="PS50994"/>
    </source>
</evidence>
<keyword evidence="3" id="KW-1185">Reference proteome</keyword>
<dbReference type="EMBL" id="CP038908">
    <property type="protein sequence ID" value="QGO07208.1"/>
    <property type="molecule type" value="Genomic_DNA"/>
</dbReference>
<dbReference type="Proteomes" id="UP000422232">
    <property type="component" value="Chromosome"/>
</dbReference>
<sequence>MARSDGILLTEEQLQALEKAKQEKEAHGEIETEHPGYLGSQDTYYVGTMKGVGRIYQQTFVDTYSRVAFACLYTEKNAVTAAHALNESVIPWFEERDTPLLRILTDRGTEYCGKIEHHAYQLYLAIEDVDHTRTKARSPQTNGICERFHRTMKQEFRKRRYLGRYFAHPMMQNRRAKRDDYKPSAVRVTQRYVP</sequence>
<dbReference type="AlphaFoldDB" id="A0A9Q6LPT1"/>
<dbReference type="Pfam" id="PF00665">
    <property type="entry name" value="rve"/>
    <property type="match status" value="1"/>
</dbReference>
<organism evidence="2 3">
    <name type="scientific">Piscirickettsia salmonis</name>
    <dbReference type="NCBI Taxonomy" id="1238"/>
    <lineage>
        <taxon>Bacteria</taxon>
        <taxon>Pseudomonadati</taxon>
        <taxon>Pseudomonadota</taxon>
        <taxon>Gammaproteobacteria</taxon>
        <taxon>Thiotrichales</taxon>
        <taxon>Piscirickettsiaceae</taxon>
        <taxon>Piscirickettsia</taxon>
    </lineage>
</organism>
<name>A0A9Q6LPT1_PISSA</name>
<evidence type="ECO:0000313" key="2">
    <source>
        <dbReference type="EMBL" id="QGO07208.1"/>
    </source>
</evidence>
<dbReference type="Gene3D" id="3.30.420.10">
    <property type="entry name" value="Ribonuclease H-like superfamily/Ribonuclease H"/>
    <property type="match status" value="1"/>
</dbReference>
<dbReference type="PROSITE" id="PS50994">
    <property type="entry name" value="INTEGRASE"/>
    <property type="match status" value="1"/>
</dbReference>